<keyword evidence="1" id="KW-0812">Transmembrane</keyword>
<keyword evidence="1" id="KW-1133">Transmembrane helix</keyword>
<dbReference type="AlphaFoldDB" id="B0BVR9"/>
<dbReference type="KEGG" id="rrj:RrIowa_0013"/>
<organism evidence="2 3">
    <name type="scientific">Rickettsia rickettsii (strain Iowa)</name>
    <dbReference type="NCBI Taxonomy" id="452659"/>
    <lineage>
        <taxon>Bacteria</taxon>
        <taxon>Pseudomonadati</taxon>
        <taxon>Pseudomonadota</taxon>
        <taxon>Alphaproteobacteria</taxon>
        <taxon>Rickettsiales</taxon>
        <taxon>Rickettsiaceae</taxon>
        <taxon>Rickettsieae</taxon>
        <taxon>Rickettsia</taxon>
        <taxon>spotted fever group</taxon>
    </lineage>
</organism>
<protein>
    <submittedName>
        <fullName evidence="2">Uncharacterized protein</fullName>
    </submittedName>
</protein>
<name>B0BVR9_RICRO</name>
<gene>
    <name evidence="2" type="ordered locus">RrIowa_0013</name>
</gene>
<reference evidence="2 3" key="1">
    <citation type="journal article" date="2008" name="Infect. Immun.">
        <title>Genomic comparison of virulent Rickettsia rickettsii Sheila Smith and avirulent Rickettsia rickettsii Iowa.</title>
        <authorList>
            <person name="Ellison D.W."/>
            <person name="Clark T.R."/>
            <person name="Sturdevant D.E."/>
            <person name="Virtaneva K."/>
            <person name="Porcella S.F."/>
            <person name="Hackstadt T."/>
        </authorList>
    </citation>
    <scope>NUCLEOTIDE SEQUENCE [LARGE SCALE GENOMIC DNA]</scope>
    <source>
        <strain evidence="2 3">Iowa</strain>
    </source>
</reference>
<reference evidence="2 3" key="2">
    <citation type="journal article" date="2015" name="Infect. Immun.">
        <title>Comparative genome sequencing of Rickettsia rickettsii strains that differ in virulence.</title>
        <authorList>
            <person name="Clark T.R."/>
            <person name="Noriea N.F."/>
            <person name="Bublitz D.C."/>
            <person name="Ellison D.W."/>
            <person name="Martens C."/>
            <person name="Lutter E.I."/>
            <person name="Hackstadt T."/>
        </authorList>
    </citation>
    <scope>NUCLEOTIDE SEQUENCE [LARGE SCALE GENOMIC DNA]</scope>
    <source>
        <strain evidence="2 3">Iowa</strain>
    </source>
</reference>
<accession>B0BVR9</accession>
<proteinExistence type="predicted"/>
<evidence type="ECO:0000256" key="1">
    <source>
        <dbReference type="SAM" id="Phobius"/>
    </source>
</evidence>
<keyword evidence="1" id="KW-0472">Membrane</keyword>
<sequence length="46" mass="5506">MLGLFRSIILGTVLYLNLVKFFIYDKNDFVLNIRALKSNEIYFLLY</sequence>
<keyword evidence="3" id="KW-1185">Reference proteome</keyword>
<evidence type="ECO:0000313" key="2">
    <source>
        <dbReference type="EMBL" id="ABY71945.1"/>
    </source>
</evidence>
<evidence type="ECO:0000313" key="3">
    <source>
        <dbReference type="Proteomes" id="UP000000796"/>
    </source>
</evidence>
<feature type="transmembrane region" description="Helical" evidence="1">
    <location>
        <begin position="6"/>
        <end position="24"/>
    </location>
</feature>
<dbReference type="EMBL" id="CP000766">
    <property type="protein sequence ID" value="ABY71945.1"/>
    <property type="molecule type" value="Genomic_DNA"/>
</dbReference>
<dbReference type="Proteomes" id="UP000000796">
    <property type="component" value="Chromosome"/>
</dbReference>
<dbReference type="HOGENOM" id="CLU_3188432_0_0_5"/>